<reference evidence="1" key="1">
    <citation type="submission" date="2019-04" db="EMBL/GenBank/DDBJ databases">
        <title>Microbes associate with the intestines of laboratory mice.</title>
        <authorList>
            <person name="Navarre W."/>
            <person name="Wong E."/>
            <person name="Huang K."/>
            <person name="Tropini C."/>
            <person name="Ng K."/>
            <person name="Yu B."/>
        </authorList>
    </citation>
    <scope>NUCLEOTIDE SEQUENCE</scope>
    <source>
        <strain evidence="1">NM09_H32</strain>
    </source>
</reference>
<evidence type="ECO:0000313" key="2">
    <source>
        <dbReference type="Proteomes" id="UP000308836"/>
    </source>
</evidence>
<keyword evidence="2" id="KW-1185">Reference proteome</keyword>
<organism evidence="1 2">
    <name type="scientific">Dubosiella muris</name>
    <dbReference type="NCBI Taxonomy" id="3038133"/>
    <lineage>
        <taxon>Bacteria</taxon>
        <taxon>Bacillati</taxon>
        <taxon>Bacillota</taxon>
        <taxon>Erysipelotrichia</taxon>
        <taxon>Erysipelotrichales</taxon>
        <taxon>Erysipelotrichaceae</taxon>
        <taxon>Dubosiella</taxon>
    </lineage>
</organism>
<name>A0AC61R994_9FIRM</name>
<protein>
    <submittedName>
        <fullName evidence="1">LacI family transcriptional regulator</fullName>
    </submittedName>
</protein>
<comment type="caution">
    <text evidence="1">The sequence shown here is derived from an EMBL/GenBank/DDBJ whole genome shotgun (WGS) entry which is preliminary data.</text>
</comment>
<dbReference type="EMBL" id="SRYG01000009">
    <property type="protein sequence ID" value="TGY66128.1"/>
    <property type="molecule type" value="Genomic_DNA"/>
</dbReference>
<evidence type="ECO:0000313" key="1">
    <source>
        <dbReference type="EMBL" id="TGY66128.1"/>
    </source>
</evidence>
<proteinExistence type="predicted"/>
<accession>A0AC61R994</accession>
<sequence length="330" mass="36424">MNIYDISKQSGVSIATVSRVLNNSGYVSEKTRAKVLKVIEQNNYSPNAFARGMANSTMSTIGILCSDAGDLYQAQCIHFLEPLLKKKEFAAIVSCTGYDEKNQENDLQLLLERNVDALILIGSHFISENPKKNEYIVKAAQRIPVCLLNGFLDAENVFCVLHDDEEAARKLTDLVLERGSRAPVFLFRHDSGSTQRKRQGFLDACARHGVTGIEKRVGGDFEEIGRALLDLLQEEGAYDALVACDDEIAVAALKSCQKAGISVPDEMQVTGFNASVLSRACSPELTSYDNRLAFMCEAGMNAIMLALHHEDYPLKTTYNGKLVERDSTRK</sequence>
<dbReference type="Proteomes" id="UP000308836">
    <property type="component" value="Unassembled WGS sequence"/>
</dbReference>
<gene>
    <name evidence="1" type="ORF">E5336_05555</name>
</gene>